<reference evidence="2" key="1">
    <citation type="submission" date="2016-03" db="EMBL/GenBank/DDBJ databases">
        <authorList>
            <person name="Sibley D."/>
            <person name="Venepally P."/>
            <person name="Karamycheva S."/>
            <person name="Hadjithomas M."/>
            <person name="Khan A."/>
            <person name="Brunk B."/>
            <person name="Roos D."/>
            <person name="Caler E."/>
            <person name="Lorenzi H."/>
        </authorList>
    </citation>
    <scope>NUCLEOTIDE SEQUENCE [LARGE SCALE GENOMIC DNA]</scope>
    <source>
        <strain evidence="2">TgCatPRC2</strain>
    </source>
</reference>
<dbReference type="VEuPathDB" id="ToxoDB:TGPRC2_235650B"/>
<sequence length="16" mass="1949">TLERAWRLFRKKNGSS</sequence>
<gene>
    <name evidence="1" type="ORF">TGPRC2_235650B</name>
</gene>
<comment type="caution">
    <text evidence="1">The sequence shown here is derived from an EMBL/GenBank/DDBJ whole genome shotgun (WGS) entry which is preliminary data.</text>
</comment>
<organism evidence="1 2">
    <name type="scientific">Toxoplasma gondii TgCatPRC2</name>
    <dbReference type="NCBI Taxonomy" id="1130821"/>
    <lineage>
        <taxon>Eukaryota</taxon>
        <taxon>Sar</taxon>
        <taxon>Alveolata</taxon>
        <taxon>Apicomplexa</taxon>
        <taxon>Conoidasida</taxon>
        <taxon>Coccidia</taxon>
        <taxon>Eucoccidiorida</taxon>
        <taxon>Eimeriorina</taxon>
        <taxon>Sarcocystidae</taxon>
        <taxon>Toxoplasma</taxon>
    </lineage>
</organism>
<accession>A0A151H4K5</accession>
<name>A0A151H4K5_TOXGO</name>
<dbReference type="Proteomes" id="UP000075225">
    <property type="component" value="Unassembled WGS sequence"/>
</dbReference>
<evidence type="ECO:0000313" key="1">
    <source>
        <dbReference type="EMBL" id="KYK64269.1"/>
    </source>
</evidence>
<feature type="non-terminal residue" evidence="1">
    <location>
        <position position="1"/>
    </location>
</feature>
<proteinExistence type="predicted"/>
<dbReference type="AlphaFoldDB" id="A0A151H4K5"/>
<evidence type="ECO:0000313" key="2">
    <source>
        <dbReference type="Proteomes" id="UP000075225"/>
    </source>
</evidence>
<dbReference type="EMBL" id="AHZP02002353">
    <property type="protein sequence ID" value="KYK64269.1"/>
    <property type="molecule type" value="Genomic_DNA"/>
</dbReference>
<protein>
    <submittedName>
        <fullName evidence="1">Mitochondrial carrier superfamily protein</fullName>
    </submittedName>
</protein>